<dbReference type="GO" id="GO:0008270">
    <property type="term" value="F:zinc ion binding"/>
    <property type="evidence" value="ECO:0007669"/>
    <property type="project" value="UniProtKB-UniRule"/>
</dbReference>
<feature type="binding site" evidence="7">
    <location>
        <position position="125"/>
    </location>
    <ligand>
        <name>Zn(2+)</name>
        <dbReference type="ChEBI" id="CHEBI:29105"/>
        <note>catalytic</note>
    </ligand>
</feature>
<dbReference type="GO" id="GO:0006364">
    <property type="term" value="P:rRNA processing"/>
    <property type="evidence" value="ECO:0007669"/>
    <property type="project" value="UniProtKB-UniRule"/>
</dbReference>
<accession>A0AAE3VGT4</accession>
<dbReference type="Pfam" id="PF02130">
    <property type="entry name" value="YbeY"/>
    <property type="match status" value="1"/>
</dbReference>
<dbReference type="HAMAP" id="MF_00009">
    <property type="entry name" value="Endoribonucl_YbeY"/>
    <property type="match status" value="1"/>
</dbReference>
<dbReference type="NCBIfam" id="TIGR00043">
    <property type="entry name" value="rRNA maturation RNase YbeY"/>
    <property type="match status" value="1"/>
</dbReference>
<evidence type="ECO:0000256" key="4">
    <source>
        <dbReference type="ARBA" id="ARBA00022759"/>
    </source>
</evidence>
<comment type="similarity">
    <text evidence="1 7">Belongs to the endoribonuclease YbeY family.</text>
</comment>
<reference evidence="8" key="1">
    <citation type="submission" date="2023-07" db="EMBL/GenBank/DDBJ databases">
        <title>Genomic Encyclopedia of Type Strains, Phase IV (KMG-IV): sequencing the most valuable type-strain genomes for metagenomic binning, comparative biology and taxonomic classification.</title>
        <authorList>
            <person name="Goeker M."/>
        </authorList>
    </citation>
    <scope>NUCLEOTIDE SEQUENCE</scope>
    <source>
        <strain evidence="8">DSM 24202</strain>
    </source>
</reference>
<keyword evidence="9" id="KW-1185">Reference proteome</keyword>
<keyword evidence="2 7" id="KW-0540">Nuclease</keyword>
<dbReference type="GO" id="GO:0004521">
    <property type="term" value="F:RNA endonuclease activity"/>
    <property type="evidence" value="ECO:0007669"/>
    <property type="project" value="UniProtKB-UniRule"/>
</dbReference>
<organism evidence="8 9">
    <name type="scientific">Oligosphaera ethanolica</name>
    <dbReference type="NCBI Taxonomy" id="760260"/>
    <lineage>
        <taxon>Bacteria</taxon>
        <taxon>Pseudomonadati</taxon>
        <taxon>Lentisphaerota</taxon>
        <taxon>Oligosphaeria</taxon>
        <taxon>Oligosphaerales</taxon>
        <taxon>Oligosphaeraceae</taxon>
        <taxon>Oligosphaera</taxon>
    </lineage>
</organism>
<dbReference type="EC" id="3.1.-.-" evidence="7"/>
<keyword evidence="7" id="KW-0698">rRNA processing</keyword>
<dbReference type="InterPro" id="IPR023091">
    <property type="entry name" value="MetalPrtase_cat_dom_sf_prd"/>
</dbReference>
<dbReference type="AlphaFoldDB" id="A0AAE3VGT4"/>
<evidence type="ECO:0000313" key="8">
    <source>
        <dbReference type="EMBL" id="MDQ0290223.1"/>
    </source>
</evidence>
<keyword evidence="4 7" id="KW-0255">Endonuclease</keyword>
<gene>
    <name evidence="7" type="primary">ybeY</name>
    <name evidence="8" type="ORF">J3R75_002330</name>
</gene>
<evidence type="ECO:0000256" key="1">
    <source>
        <dbReference type="ARBA" id="ARBA00010875"/>
    </source>
</evidence>
<comment type="function">
    <text evidence="7">Single strand-specific metallo-endoribonuclease involved in late-stage 70S ribosome quality control and in maturation of the 3' terminus of the 16S rRNA.</text>
</comment>
<keyword evidence="3 7" id="KW-0479">Metal-binding</keyword>
<dbReference type="GO" id="GO:0005737">
    <property type="term" value="C:cytoplasm"/>
    <property type="evidence" value="ECO:0007669"/>
    <property type="project" value="UniProtKB-SubCell"/>
</dbReference>
<comment type="subcellular location">
    <subcellularLocation>
        <location evidence="7">Cytoplasm</location>
    </subcellularLocation>
</comment>
<dbReference type="InterPro" id="IPR002036">
    <property type="entry name" value="YbeY"/>
</dbReference>
<protein>
    <recommendedName>
        <fullName evidence="7">Endoribonuclease YbeY</fullName>
        <ecNumber evidence="7">3.1.-.-</ecNumber>
    </recommendedName>
</protein>
<dbReference type="Gene3D" id="3.40.390.30">
    <property type="entry name" value="Metalloproteases ('zincins'), catalytic domain"/>
    <property type="match status" value="1"/>
</dbReference>
<evidence type="ECO:0000256" key="3">
    <source>
        <dbReference type="ARBA" id="ARBA00022723"/>
    </source>
</evidence>
<dbReference type="Proteomes" id="UP001238163">
    <property type="component" value="Unassembled WGS sequence"/>
</dbReference>
<keyword evidence="5 7" id="KW-0378">Hydrolase</keyword>
<keyword evidence="6 7" id="KW-0862">Zinc</keyword>
<dbReference type="EMBL" id="JAUSVL010000001">
    <property type="protein sequence ID" value="MDQ0290223.1"/>
    <property type="molecule type" value="Genomic_DNA"/>
</dbReference>
<evidence type="ECO:0000256" key="2">
    <source>
        <dbReference type="ARBA" id="ARBA00022722"/>
    </source>
</evidence>
<proteinExistence type="inferred from homology"/>
<comment type="cofactor">
    <cofactor evidence="7">
        <name>Zn(2+)</name>
        <dbReference type="ChEBI" id="CHEBI:29105"/>
    </cofactor>
    <text evidence="7">Binds 1 zinc ion.</text>
</comment>
<evidence type="ECO:0000313" key="9">
    <source>
        <dbReference type="Proteomes" id="UP001238163"/>
    </source>
</evidence>
<dbReference type="RefSeq" id="WP_307261635.1">
    <property type="nucleotide sequence ID" value="NZ_JAUSVL010000001.1"/>
</dbReference>
<keyword evidence="7" id="KW-0963">Cytoplasm</keyword>
<comment type="caution">
    <text evidence="8">The sequence shown here is derived from an EMBL/GenBank/DDBJ whole genome shotgun (WGS) entry which is preliminary data.</text>
</comment>
<keyword evidence="7" id="KW-0690">Ribosome biogenesis</keyword>
<evidence type="ECO:0000256" key="6">
    <source>
        <dbReference type="ARBA" id="ARBA00022833"/>
    </source>
</evidence>
<name>A0AAE3VGT4_9BACT</name>
<evidence type="ECO:0000256" key="5">
    <source>
        <dbReference type="ARBA" id="ARBA00022801"/>
    </source>
</evidence>
<feature type="binding site" evidence="7">
    <location>
        <position position="131"/>
    </location>
    <ligand>
        <name>Zn(2+)</name>
        <dbReference type="ChEBI" id="CHEBI:29105"/>
        <note>catalytic</note>
    </ligand>
</feature>
<feature type="binding site" evidence="7">
    <location>
        <position position="121"/>
    </location>
    <ligand>
        <name>Zn(2+)</name>
        <dbReference type="ChEBI" id="CHEBI:29105"/>
        <note>catalytic</note>
    </ligand>
</feature>
<sequence>MSISLAKEAGRPALRRRRQLLTVLKAAATLAGLEHECGVIAVCLLGKKHMAELNEAFLNHHGPTDVLTFDLRQDARPSAPAITDDDELVIAEIDVCPAVAVEYVGAHGGNPSRELVLYIVHGMLHLSGEDDQTPAARRAMRAAEKRVMDALSQRFDLERFF</sequence>
<dbReference type="GO" id="GO:0004222">
    <property type="term" value="F:metalloendopeptidase activity"/>
    <property type="evidence" value="ECO:0007669"/>
    <property type="project" value="InterPro"/>
</dbReference>
<evidence type="ECO:0000256" key="7">
    <source>
        <dbReference type="HAMAP-Rule" id="MF_00009"/>
    </source>
</evidence>
<dbReference type="SUPFAM" id="SSF55486">
    <property type="entry name" value="Metalloproteases ('zincins'), catalytic domain"/>
    <property type="match status" value="1"/>
</dbReference>